<dbReference type="Gene3D" id="2.60.120.200">
    <property type="match status" value="3"/>
</dbReference>
<dbReference type="CDD" id="cd06263">
    <property type="entry name" value="MAM"/>
    <property type="match status" value="1"/>
</dbReference>
<feature type="domain" description="MAM" evidence="2">
    <location>
        <begin position="681"/>
        <end position="724"/>
    </location>
</feature>
<protein>
    <submittedName>
        <fullName evidence="4">Uncharacterized protein</fullName>
    </submittedName>
</protein>
<dbReference type="Pfam" id="PF00629">
    <property type="entry name" value="MAM"/>
    <property type="match status" value="3"/>
</dbReference>
<feature type="region of interest" description="Disordered" evidence="1">
    <location>
        <begin position="114"/>
        <end position="133"/>
    </location>
</feature>
<feature type="domain" description="MAM" evidence="2">
    <location>
        <begin position="514"/>
        <end position="676"/>
    </location>
</feature>
<dbReference type="Proteomes" id="UP000596742">
    <property type="component" value="Unassembled WGS sequence"/>
</dbReference>
<dbReference type="AlphaFoldDB" id="A0A8B6H104"/>
<evidence type="ECO:0000259" key="3">
    <source>
        <dbReference type="PROSITE" id="PS50835"/>
    </source>
</evidence>
<gene>
    <name evidence="4" type="ORF">MGAL_10B082876</name>
</gene>
<evidence type="ECO:0000313" key="4">
    <source>
        <dbReference type="EMBL" id="VDI72121.1"/>
    </source>
</evidence>
<dbReference type="InterPro" id="IPR003599">
    <property type="entry name" value="Ig_sub"/>
</dbReference>
<evidence type="ECO:0000256" key="1">
    <source>
        <dbReference type="SAM" id="MobiDB-lite"/>
    </source>
</evidence>
<evidence type="ECO:0000259" key="2">
    <source>
        <dbReference type="PROSITE" id="PS50060"/>
    </source>
</evidence>
<dbReference type="InterPro" id="IPR008160">
    <property type="entry name" value="Collagen"/>
</dbReference>
<dbReference type="InterPro" id="IPR036179">
    <property type="entry name" value="Ig-like_dom_sf"/>
</dbReference>
<feature type="compositionally biased region" description="Low complexity" evidence="1">
    <location>
        <begin position="83"/>
        <end position="92"/>
    </location>
</feature>
<dbReference type="SMART" id="SM00137">
    <property type="entry name" value="MAM"/>
    <property type="match status" value="1"/>
</dbReference>
<dbReference type="PANTHER" id="PTHR23282:SF142">
    <property type="entry name" value="MAM DOMAIN-CONTAINING PROTEIN"/>
    <property type="match status" value="1"/>
</dbReference>
<keyword evidence="5" id="KW-1185">Reference proteome</keyword>
<feature type="compositionally biased region" description="Polar residues" evidence="1">
    <location>
        <begin position="119"/>
        <end position="130"/>
    </location>
</feature>
<sequence>MPKQFSPIDISITENRAALTIKQDCKGFSRRGLPDYSGACHMTLLFLWLKGDVGLVGVKGDIGSQGEPGLIGNIGVTGNTGQKGLPGNPGSKGSLGGKGSKGDDGIDGMRGLKGDIGNTGENGKSGTRGLTGSKGVQGINGGKGPQGQKGFPGSKGNLGHVGDNGNIGIKGELGETGVQGVMVNTSGTCDCIRKFQFVDNTTVITAPLGTNIKLNCTTTPSQTVNWKHSSNQQCYPLNDGNVITINQLSPADLGEHICTVNNGYYNIQKTVFVNSTDSGDGISCDFENSNCHLKLYKWRVANNSDDHTKGSKNGHFATTYDNSTSRIESLWVKVDGQSCLTFWYRNEIIGSSPGSTIDVTTKVRNFMSWKTNVVNKTIKDNQVTNWTQEFLQLPNTSDVIQFVFDVRTNNMVVSIDDISLLNGTCPLLFKFYEPENITLTIPLNGHGNINCSAEKPGDVLYSMTKMGSCQNLANTGIHTIQKASFSDAGTYFCKLISDGEVKTKFVTVNVTGNTNCTFENGICDWTQDQQDNQDWVSRSSTTPSSGTGPNSDHTFGDSTGHYMYFEASGGSQHDTAVLKSHMLSTGPYCLSMAYNMNGDSIGALNVYTKECNSTVRNKIWSVAGNKGEHWFDGCIKTPVLSQDYQIYIEAERGSTYASDIAIDDVNIHTGNCICSSKTVVRSCNFEQGICQWHQLNTDDFDWTRLSGPTGSTATGPNNDHTTGM</sequence>
<comment type="caution">
    <text evidence="4">The sequence shown here is derived from an EMBL/GenBank/DDBJ whole genome shotgun (WGS) entry which is preliminary data.</text>
</comment>
<dbReference type="InterPro" id="IPR000998">
    <property type="entry name" value="MAM_dom"/>
</dbReference>
<dbReference type="InterPro" id="IPR013783">
    <property type="entry name" value="Ig-like_fold"/>
</dbReference>
<feature type="region of interest" description="Disordered" evidence="1">
    <location>
        <begin position="533"/>
        <end position="553"/>
    </location>
</feature>
<dbReference type="SUPFAM" id="SSF49899">
    <property type="entry name" value="Concanavalin A-like lectins/glucanases"/>
    <property type="match status" value="3"/>
</dbReference>
<evidence type="ECO:0000313" key="5">
    <source>
        <dbReference type="Proteomes" id="UP000596742"/>
    </source>
</evidence>
<proteinExistence type="predicted"/>
<feature type="domain" description="Ig-like" evidence="3">
    <location>
        <begin position="209"/>
        <end position="274"/>
    </location>
</feature>
<dbReference type="OrthoDB" id="291007at2759"/>
<dbReference type="GO" id="GO:0016020">
    <property type="term" value="C:membrane"/>
    <property type="evidence" value="ECO:0007669"/>
    <property type="project" value="InterPro"/>
</dbReference>
<feature type="domain" description="MAM" evidence="2">
    <location>
        <begin position="282"/>
        <end position="427"/>
    </location>
</feature>
<dbReference type="PANTHER" id="PTHR23282">
    <property type="entry name" value="APICAL ENDOSOMAL GLYCOPROTEIN PRECURSOR"/>
    <property type="match status" value="1"/>
</dbReference>
<dbReference type="PROSITE" id="PS50835">
    <property type="entry name" value="IG_LIKE"/>
    <property type="match status" value="1"/>
</dbReference>
<accession>A0A8B6H104</accession>
<dbReference type="InterPro" id="IPR051560">
    <property type="entry name" value="MAM_domain-containing"/>
</dbReference>
<dbReference type="EMBL" id="UYJE01009293">
    <property type="protein sequence ID" value="VDI72121.1"/>
    <property type="molecule type" value="Genomic_DNA"/>
</dbReference>
<organism evidence="4 5">
    <name type="scientific">Mytilus galloprovincialis</name>
    <name type="common">Mediterranean mussel</name>
    <dbReference type="NCBI Taxonomy" id="29158"/>
    <lineage>
        <taxon>Eukaryota</taxon>
        <taxon>Metazoa</taxon>
        <taxon>Spiralia</taxon>
        <taxon>Lophotrochozoa</taxon>
        <taxon>Mollusca</taxon>
        <taxon>Bivalvia</taxon>
        <taxon>Autobranchia</taxon>
        <taxon>Pteriomorphia</taxon>
        <taxon>Mytilida</taxon>
        <taxon>Mytiloidea</taxon>
        <taxon>Mytilidae</taxon>
        <taxon>Mytilinae</taxon>
        <taxon>Mytilus</taxon>
    </lineage>
</organism>
<dbReference type="InterPro" id="IPR007110">
    <property type="entry name" value="Ig-like_dom"/>
</dbReference>
<dbReference type="Pfam" id="PF01391">
    <property type="entry name" value="Collagen"/>
    <property type="match status" value="2"/>
</dbReference>
<dbReference type="Gene3D" id="2.60.40.10">
    <property type="entry name" value="Immunoglobulins"/>
    <property type="match status" value="1"/>
</dbReference>
<dbReference type="SMART" id="SM00409">
    <property type="entry name" value="IG"/>
    <property type="match status" value="2"/>
</dbReference>
<feature type="region of interest" description="Disordered" evidence="1">
    <location>
        <begin position="77"/>
        <end position="106"/>
    </location>
</feature>
<feature type="compositionally biased region" description="Low complexity" evidence="1">
    <location>
        <begin position="533"/>
        <end position="551"/>
    </location>
</feature>
<dbReference type="PROSITE" id="PS50060">
    <property type="entry name" value="MAM_2"/>
    <property type="match status" value="3"/>
</dbReference>
<feature type="region of interest" description="Disordered" evidence="1">
    <location>
        <begin position="139"/>
        <end position="163"/>
    </location>
</feature>
<name>A0A8B6H104_MYTGA</name>
<reference evidence="4" key="1">
    <citation type="submission" date="2018-11" db="EMBL/GenBank/DDBJ databases">
        <authorList>
            <person name="Alioto T."/>
            <person name="Alioto T."/>
        </authorList>
    </citation>
    <scope>NUCLEOTIDE SEQUENCE</scope>
</reference>
<dbReference type="InterPro" id="IPR013320">
    <property type="entry name" value="ConA-like_dom_sf"/>
</dbReference>
<dbReference type="SUPFAM" id="SSF48726">
    <property type="entry name" value="Immunoglobulin"/>
    <property type="match status" value="2"/>
</dbReference>